<protein>
    <recommendedName>
        <fullName evidence="5">Protein kinase domain-containing protein</fullName>
    </recommendedName>
</protein>
<dbReference type="EMBL" id="OC885813">
    <property type="protein sequence ID" value="CAD7644361.1"/>
    <property type="molecule type" value="Genomic_DNA"/>
</dbReference>
<dbReference type="PROSITE" id="PS50011">
    <property type="entry name" value="PROTEIN_KINASE_DOM"/>
    <property type="match status" value="1"/>
</dbReference>
<dbReference type="Gene3D" id="1.10.510.10">
    <property type="entry name" value="Transferase(Phosphotransferase) domain 1"/>
    <property type="match status" value="1"/>
</dbReference>
<keyword evidence="7" id="KW-1185">Reference proteome</keyword>
<evidence type="ECO:0000256" key="3">
    <source>
        <dbReference type="ARBA" id="ARBA00022777"/>
    </source>
</evidence>
<evidence type="ECO:0000256" key="2">
    <source>
        <dbReference type="ARBA" id="ARBA00022741"/>
    </source>
</evidence>
<dbReference type="InterPro" id="IPR050339">
    <property type="entry name" value="CC_SR_Kinase"/>
</dbReference>
<sequence length="76" mass="9104">MSQMAANQSTGRGGFGEVYHVRHMIEGEEYAVKIVKFLDFVVNYRNSWREDNHLYIQMDYYEQNLQTIIDNKHINF</sequence>
<dbReference type="GO" id="GO:0005634">
    <property type="term" value="C:nucleus"/>
    <property type="evidence" value="ECO:0007669"/>
    <property type="project" value="TreeGrafter"/>
</dbReference>
<dbReference type="GO" id="GO:0005737">
    <property type="term" value="C:cytoplasm"/>
    <property type="evidence" value="ECO:0007669"/>
    <property type="project" value="TreeGrafter"/>
</dbReference>
<keyword evidence="4" id="KW-0067">ATP-binding</keyword>
<dbReference type="OrthoDB" id="6512348at2759"/>
<gene>
    <name evidence="6" type="ORF">OSB1V03_LOCUS20021</name>
</gene>
<keyword evidence="3" id="KW-0418">Kinase</keyword>
<evidence type="ECO:0000313" key="7">
    <source>
        <dbReference type="Proteomes" id="UP000759131"/>
    </source>
</evidence>
<evidence type="ECO:0000259" key="5">
    <source>
        <dbReference type="PROSITE" id="PS50011"/>
    </source>
</evidence>
<dbReference type="Proteomes" id="UP000759131">
    <property type="component" value="Unassembled WGS sequence"/>
</dbReference>
<proteinExistence type="predicted"/>
<dbReference type="PANTHER" id="PTHR11042">
    <property type="entry name" value="EUKARYOTIC TRANSLATION INITIATION FACTOR 2-ALPHA KINASE EIF2-ALPHA KINASE -RELATED"/>
    <property type="match status" value="1"/>
</dbReference>
<dbReference type="InterPro" id="IPR000719">
    <property type="entry name" value="Prot_kinase_dom"/>
</dbReference>
<dbReference type="GO" id="GO:0005524">
    <property type="term" value="F:ATP binding"/>
    <property type="evidence" value="ECO:0007669"/>
    <property type="project" value="UniProtKB-KW"/>
</dbReference>
<reference evidence="6" key="1">
    <citation type="submission" date="2020-11" db="EMBL/GenBank/DDBJ databases">
        <authorList>
            <person name="Tran Van P."/>
        </authorList>
    </citation>
    <scope>NUCLEOTIDE SEQUENCE</scope>
</reference>
<dbReference type="AlphaFoldDB" id="A0A7R9LMD0"/>
<dbReference type="EMBL" id="CAJPIZ010031238">
    <property type="protein sequence ID" value="CAG2120074.1"/>
    <property type="molecule type" value="Genomic_DNA"/>
</dbReference>
<keyword evidence="1" id="KW-0808">Transferase</keyword>
<dbReference type="SUPFAM" id="SSF56112">
    <property type="entry name" value="Protein kinase-like (PK-like)"/>
    <property type="match status" value="1"/>
</dbReference>
<organism evidence="6">
    <name type="scientific">Medioppia subpectinata</name>
    <dbReference type="NCBI Taxonomy" id="1979941"/>
    <lineage>
        <taxon>Eukaryota</taxon>
        <taxon>Metazoa</taxon>
        <taxon>Ecdysozoa</taxon>
        <taxon>Arthropoda</taxon>
        <taxon>Chelicerata</taxon>
        <taxon>Arachnida</taxon>
        <taxon>Acari</taxon>
        <taxon>Acariformes</taxon>
        <taxon>Sarcoptiformes</taxon>
        <taxon>Oribatida</taxon>
        <taxon>Brachypylina</taxon>
        <taxon>Oppioidea</taxon>
        <taxon>Oppiidae</taxon>
        <taxon>Medioppia</taxon>
    </lineage>
</organism>
<dbReference type="GO" id="GO:0004672">
    <property type="term" value="F:protein kinase activity"/>
    <property type="evidence" value="ECO:0007669"/>
    <property type="project" value="InterPro"/>
</dbReference>
<evidence type="ECO:0000256" key="1">
    <source>
        <dbReference type="ARBA" id="ARBA00022679"/>
    </source>
</evidence>
<keyword evidence="2" id="KW-0547">Nucleotide-binding</keyword>
<dbReference type="InterPro" id="IPR011009">
    <property type="entry name" value="Kinase-like_dom_sf"/>
</dbReference>
<name>A0A7R9LMD0_9ACAR</name>
<feature type="domain" description="Protein kinase" evidence="5">
    <location>
        <begin position="4"/>
        <end position="76"/>
    </location>
</feature>
<evidence type="ECO:0000313" key="6">
    <source>
        <dbReference type="EMBL" id="CAD7644361.1"/>
    </source>
</evidence>
<evidence type="ECO:0000256" key="4">
    <source>
        <dbReference type="ARBA" id="ARBA00022840"/>
    </source>
</evidence>
<accession>A0A7R9LMD0</accession>